<reference evidence="2 3" key="1">
    <citation type="submission" date="2023-07" db="EMBL/GenBank/DDBJ databases">
        <title>Genomic Encyclopedia of Type Strains, Phase IV (KMG-IV): sequencing the most valuable type-strain genomes for metagenomic binning, comparative biology and taxonomic classification.</title>
        <authorList>
            <person name="Goeker M."/>
        </authorList>
    </citation>
    <scope>NUCLEOTIDE SEQUENCE [LARGE SCALE GENOMIC DNA]</scope>
    <source>
        <strain evidence="2 3">DSM 1112</strain>
    </source>
</reference>
<dbReference type="InterPro" id="IPR036465">
    <property type="entry name" value="vWFA_dom_sf"/>
</dbReference>
<feature type="signal peptide" evidence="1">
    <location>
        <begin position="1"/>
        <end position="19"/>
    </location>
</feature>
<sequence>MLATLVLLLGLSGATVPVASGDNQVDVELVLAVDMSGSMDTEEAEIQRSGYVEAISHPDFINAVRAGMLGRVAISYFEWAGSVNETSLVDWRLIESDEDAAAFANAIASRPIATRRGTSISKALFFGTRLIETNSYDGLRQVIDVSGDGPNNMGPPVAPARDTAVKAGIVVNGLAILVRPSMSAGPLDTYYADCVIGGAGSFVVPVHRRDDFAVAIRQKLVMEITRRNSPARIIPTAGGIMSDCMIGEKLRPRYFDRFYQELDR</sequence>
<comment type="caution">
    <text evidence="2">The sequence shown here is derived from an EMBL/GenBank/DDBJ whole genome shotgun (WGS) entry which is preliminary data.</text>
</comment>
<dbReference type="Pfam" id="PF06707">
    <property type="entry name" value="DUF1194"/>
    <property type="match status" value="1"/>
</dbReference>
<dbReference type="Gene3D" id="3.40.50.410">
    <property type="entry name" value="von Willebrand factor, type A domain"/>
    <property type="match status" value="1"/>
</dbReference>
<evidence type="ECO:0000256" key="1">
    <source>
        <dbReference type="SAM" id="SignalP"/>
    </source>
</evidence>
<keyword evidence="3" id="KW-1185">Reference proteome</keyword>
<name>A0ABU0BS13_9HYPH</name>
<dbReference type="InterPro" id="IPR010607">
    <property type="entry name" value="DUF1194"/>
</dbReference>
<evidence type="ECO:0000313" key="3">
    <source>
        <dbReference type="Proteomes" id="UP001230207"/>
    </source>
</evidence>
<dbReference type="SUPFAM" id="SSF53300">
    <property type="entry name" value="vWA-like"/>
    <property type="match status" value="1"/>
</dbReference>
<dbReference type="RefSeq" id="WP_307231311.1">
    <property type="nucleotide sequence ID" value="NZ_JAUSVF010000001.1"/>
</dbReference>
<dbReference type="Proteomes" id="UP001230207">
    <property type="component" value="Unassembled WGS sequence"/>
</dbReference>
<evidence type="ECO:0008006" key="4">
    <source>
        <dbReference type="Google" id="ProtNLM"/>
    </source>
</evidence>
<protein>
    <recommendedName>
        <fullName evidence="4">DUF1194 domain-containing protein</fullName>
    </recommendedName>
</protein>
<proteinExistence type="predicted"/>
<dbReference type="EMBL" id="JAUSVF010000001">
    <property type="protein sequence ID" value="MDQ0321034.1"/>
    <property type="molecule type" value="Genomic_DNA"/>
</dbReference>
<evidence type="ECO:0000313" key="2">
    <source>
        <dbReference type="EMBL" id="MDQ0321034.1"/>
    </source>
</evidence>
<feature type="chain" id="PRO_5047100044" description="DUF1194 domain-containing protein" evidence="1">
    <location>
        <begin position="20"/>
        <end position="264"/>
    </location>
</feature>
<accession>A0ABU0BS13</accession>
<organism evidence="2 3">
    <name type="scientific">Pararhizobium capsulatum DSM 1112</name>
    <dbReference type="NCBI Taxonomy" id="1121113"/>
    <lineage>
        <taxon>Bacteria</taxon>
        <taxon>Pseudomonadati</taxon>
        <taxon>Pseudomonadota</taxon>
        <taxon>Alphaproteobacteria</taxon>
        <taxon>Hyphomicrobiales</taxon>
        <taxon>Rhizobiaceae</taxon>
        <taxon>Rhizobium/Agrobacterium group</taxon>
        <taxon>Pararhizobium</taxon>
    </lineage>
</organism>
<keyword evidence="1" id="KW-0732">Signal</keyword>
<gene>
    <name evidence="2" type="ORF">QO002_003172</name>
</gene>